<dbReference type="PANTHER" id="PTHR10760:SF2">
    <property type="entry name" value="LD13476P-RELATED"/>
    <property type="match status" value="1"/>
</dbReference>
<evidence type="ECO:0000256" key="1">
    <source>
        <dbReference type="SAM" id="SignalP"/>
    </source>
</evidence>
<keyword evidence="1" id="KW-0732">Signal</keyword>
<dbReference type="PANTHER" id="PTHR10760">
    <property type="entry name" value="TORSIN"/>
    <property type="match status" value="1"/>
</dbReference>
<evidence type="ECO:0000313" key="2">
    <source>
        <dbReference type="EMBL" id="RLN48832.1"/>
    </source>
</evidence>
<dbReference type="InterPro" id="IPR010448">
    <property type="entry name" value="Torsin"/>
</dbReference>
<dbReference type="Proteomes" id="UP000284657">
    <property type="component" value="Unassembled WGS sequence"/>
</dbReference>
<dbReference type="EMBL" id="MBAD02002248">
    <property type="protein sequence ID" value="RLN48832.1"/>
    <property type="molecule type" value="Genomic_DNA"/>
</dbReference>
<dbReference type="GO" id="GO:0005737">
    <property type="term" value="C:cytoplasm"/>
    <property type="evidence" value="ECO:0007669"/>
    <property type="project" value="UniProtKB-ARBA"/>
</dbReference>
<dbReference type="GO" id="GO:0005524">
    <property type="term" value="F:ATP binding"/>
    <property type="evidence" value="ECO:0007669"/>
    <property type="project" value="InterPro"/>
</dbReference>
<name>A0A421FPV9_9STRA</name>
<proteinExistence type="predicted"/>
<comment type="caution">
    <text evidence="2">The sequence shown here is derived from an EMBL/GenBank/DDBJ whole genome shotgun (WGS) entry which is preliminary data.</text>
</comment>
<feature type="signal peptide" evidence="1">
    <location>
        <begin position="1"/>
        <end position="21"/>
    </location>
</feature>
<reference evidence="2 3" key="1">
    <citation type="submission" date="2018-07" db="EMBL/GenBank/DDBJ databases">
        <title>Genome sequencing of oomycete isolates from Chile give support for New Zealand origin for Phytophthora kernoviae and make available the first Nothophytophthora sp. genome.</title>
        <authorList>
            <person name="Studholme D.J."/>
            <person name="Sanfuentes E."/>
            <person name="Panda P."/>
            <person name="Hill R."/>
            <person name="Sambles C."/>
            <person name="Grant M."/>
            <person name="Williams N.M."/>
            <person name="Mcdougal R.L."/>
        </authorList>
    </citation>
    <scope>NUCLEOTIDE SEQUENCE [LARGE SCALE GENOMIC DNA]</scope>
    <source>
        <strain evidence="2">Chile7</strain>
    </source>
</reference>
<protein>
    <submittedName>
        <fullName evidence="2">Uncharacterized protein</fullName>
    </submittedName>
</protein>
<evidence type="ECO:0000313" key="3">
    <source>
        <dbReference type="Proteomes" id="UP000284657"/>
    </source>
</evidence>
<dbReference type="GO" id="GO:0016887">
    <property type="term" value="F:ATP hydrolysis activity"/>
    <property type="evidence" value="ECO:0007669"/>
    <property type="project" value="InterPro"/>
</dbReference>
<gene>
    <name evidence="2" type="ORF">BBJ29_005853</name>
</gene>
<feature type="chain" id="PRO_5019050177" evidence="1">
    <location>
        <begin position="22"/>
        <end position="176"/>
    </location>
</feature>
<accession>A0A421FPV9</accession>
<organism evidence="2 3">
    <name type="scientific">Phytophthora kernoviae</name>
    <dbReference type="NCBI Taxonomy" id="325452"/>
    <lineage>
        <taxon>Eukaryota</taxon>
        <taxon>Sar</taxon>
        <taxon>Stramenopiles</taxon>
        <taxon>Oomycota</taxon>
        <taxon>Peronosporomycetes</taxon>
        <taxon>Peronosporales</taxon>
        <taxon>Peronosporaceae</taxon>
        <taxon>Phytophthora</taxon>
    </lineage>
</organism>
<sequence>MIMLLRHLLLLLVPLVPLATAQHCTHFSQDELLSRLESHVGECLGNDLSPSALSTLTENFVANDFDRRQPLALVLFSNSSDLLHSLSGAVASALFGTTRSPHTVQRVDFQALLEPPRASNYDMKRTLRSALATPLSACPQRNLFVLDNVQALDEASLPVLDVFLDPLNGKRAQFQQ</sequence>
<dbReference type="AlphaFoldDB" id="A0A421FPV9"/>